<evidence type="ECO:0000256" key="3">
    <source>
        <dbReference type="ARBA" id="ARBA00023015"/>
    </source>
</evidence>
<dbReference type="GO" id="GO:0045944">
    <property type="term" value="P:positive regulation of transcription by RNA polymerase II"/>
    <property type="evidence" value="ECO:0007669"/>
    <property type="project" value="TreeGrafter"/>
</dbReference>
<dbReference type="Proteomes" id="UP000494165">
    <property type="component" value="Unassembled WGS sequence"/>
</dbReference>
<dbReference type="InterPro" id="IPR032660">
    <property type="entry name" value="ATOH8_bHLH"/>
</dbReference>
<accession>A0A8S1C516</accession>
<evidence type="ECO:0000256" key="6">
    <source>
        <dbReference type="ARBA" id="ARBA00023242"/>
    </source>
</evidence>
<proteinExistence type="predicted"/>
<dbReference type="SUPFAM" id="SSF47459">
    <property type="entry name" value="HLH, helix-loop-helix DNA-binding domain"/>
    <property type="match status" value="1"/>
</dbReference>
<evidence type="ECO:0000256" key="1">
    <source>
        <dbReference type="ARBA" id="ARBA00004324"/>
    </source>
</evidence>
<dbReference type="PROSITE" id="PS50888">
    <property type="entry name" value="BHLH"/>
    <property type="match status" value="1"/>
</dbReference>
<feature type="region of interest" description="Disordered" evidence="7">
    <location>
        <begin position="155"/>
        <end position="188"/>
    </location>
</feature>
<comment type="caution">
    <text evidence="9">The sequence shown here is derived from an EMBL/GenBank/DDBJ whole genome shotgun (WGS) entry which is preliminary data.</text>
</comment>
<feature type="compositionally biased region" description="Low complexity" evidence="7">
    <location>
        <begin position="155"/>
        <end position="175"/>
    </location>
</feature>
<keyword evidence="10" id="KW-1185">Reference proteome</keyword>
<dbReference type="InterPro" id="IPR050359">
    <property type="entry name" value="bHLH_transcription_factors"/>
</dbReference>
<evidence type="ECO:0000256" key="7">
    <source>
        <dbReference type="SAM" id="MobiDB-lite"/>
    </source>
</evidence>
<organism evidence="9 10">
    <name type="scientific">Cloeon dipterum</name>
    <dbReference type="NCBI Taxonomy" id="197152"/>
    <lineage>
        <taxon>Eukaryota</taxon>
        <taxon>Metazoa</taxon>
        <taxon>Ecdysozoa</taxon>
        <taxon>Arthropoda</taxon>
        <taxon>Hexapoda</taxon>
        <taxon>Insecta</taxon>
        <taxon>Pterygota</taxon>
        <taxon>Palaeoptera</taxon>
        <taxon>Ephemeroptera</taxon>
        <taxon>Pisciforma</taxon>
        <taxon>Baetidae</taxon>
        <taxon>Cloeon</taxon>
    </lineage>
</organism>
<dbReference type="InterPro" id="IPR036638">
    <property type="entry name" value="HLH_DNA-bd_sf"/>
</dbReference>
<evidence type="ECO:0000256" key="2">
    <source>
        <dbReference type="ARBA" id="ARBA00004496"/>
    </source>
</evidence>
<dbReference type="InterPro" id="IPR011598">
    <property type="entry name" value="bHLH_dom"/>
</dbReference>
<comment type="subcellular location">
    <subcellularLocation>
        <location evidence="2">Cytoplasm</location>
    </subcellularLocation>
    <subcellularLocation>
        <location evidence="1">Nucleus speckle</location>
    </subcellularLocation>
</comment>
<dbReference type="GO" id="GO:0046983">
    <property type="term" value="F:protein dimerization activity"/>
    <property type="evidence" value="ECO:0007669"/>
    <property type="project" value="InterPro"/>
</dbReference>
<dbReference type="GO" id="GO:0016607">
    <property type="term" value="C:nuclear speck"/>
    <property type="evidence" value="ECO:0007669"/>
    <property type="project" value="UniProtKB-SubCell"/>
</dbReference>
<dbReference type="GO" id="GO:0009653">
    <property type="term" value="P:anatomical structure morphogenesis"/>
    <property type="evidence" value="ECO:0007669"/>
    <property type="project" value="TreeGrafter"/>
</dbReference>
<dbReference type="PANTHER" id="PTHR19290:SF102">
    <property type="entry name" value="TRANSCRIPTION FACTOR ATOH8"/>
    <property type="match status" value="1"/>
</dbReference>
<dbReference type="GO" id="GO:0070888">
    <property type="term" value="F:E-box binding"/>
    <property type="evidence" value="ECO:0007669"/>
    <property type="project" value="TreeGrafter"/>
</dbReference>
<evidence type="ECO:0000313" key="10">
    <source>
        <dbReference type="Proteomes" id="UP000494165"/>
    </source>
</evidence>
<reference evidence="9 10" key="1">
    <citation type="submission" date="2020-04" db="EMBL/GenBank/DDBJ databases">
        <authorList>
            <person name="Alioto T."/>
            <person name="Alioto T."/>
            <person name="Gomez Garrido J."/>
        </authorList>
    </citation>
    <scope>NUCLEOTIDE SEQUENCE [LARGE SCALE GENOMIC DNA]</scope>
</reference>
<dbReference type="SMART" id="SM00353">
    <property type="entry name" value="HLH"/>
    <property type="match status" value="1"/>
</dbReference>
<evidence type="ECO:0000256" key="5">
    <source>
        <dbReference type="ARBA" id="ARBA00023163"/>
    </source>
</evidence>
<gene>
    <name evidence="9" type="ORF">CLODIP_2_CD05013</name>
</gene>
<keyword evidence="5" id="KW-0804">Transcription</keyword>
<evidence type="ECO:0000259" key="8">
    <source>
        <dbReference type="PROSITE" id="PS50888"/>
    </source>
</evidence>
<protein>
    <recommendedName>
        <fullName evidence="8">BHLH domain-containing protein</fullName>
    </recommendedName>
</protein>
<dbReference type="GO" id="GO:0003700">
    <property type="term" value="F:DNA-binding transcription factor activity"/>
    <property type="evidence" value="ECO:0007669"/>
    <property type="project" value="InterPro"/>
</dbReference>
<feature type="domain" description="BHLH" evidence="8">
    <location>
        <begin position="189"/>
        <end position="241"/>
    </location>
</feature>
<evidence type="ECO:0000256" key="4">
    <source>
        <dbReference type="ARBA" id="ARBA00023125"/>
    </source>
</evidence>
<dbReference type="EMBL" id="CADEPI010000008">
    <property type="protein sequence ID" value="CAB3362267.1"/>
    <property type="molecule type" value="Genomic_DNA"/>
</dbReference>
<dbReference type="GO" id="GO:0005737">
    <property type="term" value="C:cytoplasm"/>
    <property type="evidence" value="ECO:0007669"/>
    <property type="project" value="UniProtKB-SubCell"/>
</dbReference>
<dbReference type="OrthoDB" id="10001938at2759"/>
<keyword evidence="6" id="KW-0539">Nucleus</keyword>
<name>A0A8S1C516_9INSE</name>
<dbReference type="PANTHER" id="PTHR19290">
    <property type="entry name" value="BASIC HELIX-LOOP-HELIX PROTEIN NEUROGENIN-RELATED"/>
    <property type="match status" value="1"/>
</dbReference>
<dbReference type="FunFam" id="4.10.280.10:FF:000052">
    <property type="entry name" value="Protein atonal homolog 8"/>
    <property type="match status" value="1"/>
</dbReference>
<evidence type="ECO:0000313" key="9">
    <source>
        <dbReference type="EMBL" id="CAB3362267.1"/>
    </source>
</evidence>
<dbReference type="AlphaFoldDB" id="A0A8S1C516"/>
<dbReference type="CDD" id="cd11421">
    <property type="entry name" value="bHLH_TS_ATOH8"/>
    <property type="match status" value="1"/>
</dbReference>
<feature type="compositionally biased region" description="Polar residues" evidence="7">
    <location>
        <begin position="176"/>
        <end position="185"/>
    </location>
</feature>
<dbReference type="Pfam" id="PF00010">
    <property type="entry name" value="HLH"/>
    <property type="match status" value="1"/>
</dbReference>
<sequence>MMATEISVLGQHACISDDDLHSPTDASDDSVEVKVHPILALSKKNKRKLVEPRKVANEGKAAIKRVRKCEKPVTVASAAHSPFRPWSEPTCQQAAADEQPLALVVRPQTMVVSSPTLCGAQPTVAPPPIRKRLANSKFSVESLLGAQAAAAAAAAEAEKPQPAASKSPAAKRNSATPPAQRNYKNMTRERRIEANARERTRVHTISAAFDTLRQSIPSYSNSQKLSKLSILRIACSYIVTLSRVAGEDYSAGASQPSVEECVDKVTKTIHAEGKVRKKKDD</sequence>
<keyword evidence="4" id="KW-0238">DNA-binding</keyword>
<keyword evidence="3" id="KW-0805">Transcription regulation</keyword>
<dbReference type="Gene3D" id="4.10.280.10">
    <property type="entry name" value="Helix-loop-helix DNA-binding domain"/>
    <property type="match status" value="1"/>
</dbReference>